<protein>
    <recommendedName>
        <fullName evidence="4">Sporulation protein</fullName>
    </recommendedName>
</protein>
<accession>A0A0B0IE68</accession>
<dbReference type="Proteomes" id="UP000030832">
    <property type="component" value="Unassembled WGS sequence"/>
</dbReference>
<proteinExistence type="predicted"/>
<dbReference type="PROSITE" id="PS51257">
    <property type="entry name" value="PROKAR_LIPOPROTEIN"/>
    <property type="match status" value="1"/>
</dbReference>
<dbReference type="RefSeq" id="WP_034633919.1">
    <property type="nucleotide sequence ID" value="NZ_JRJU01000059.1"/>
</dbReference>
<organism evidence="2 3">
    <name type="scientific">Halalkalibacter okhensis</name>
    <dbReference type="NCBI Taxonomy" id="333138"/>
    <lineage>
        <taxon>Bacteria</taxon>
        <taxon>Bacillati</taxon>
        <taxon>Bacillota</taxon>
        <taxon>Bacilli</taxon>
        <taxon>Bacillales</taxon>
        <taxon>Bacillaceae</taxon>
        <taxon>Halalkalibacter</taxon>
    </lineage>
</organism>
<sequence length="237" mass="26457">MKCVSCMVIAAVLLTGCTIPQEAEMGASPDRNEGFNGYGVQHVRAFEGPLSDLMVPDHSPKGLTDPVHHLTDRGSYTTRHRNLSMKHEGLNQQGARILSNRPGVLRDKYSYSNDPHVARKNKGIRNQQATSEITKEIETRVESLENIRDAHVMTDGSHIVIGIESSEQDRVKLRRIVEEEVKQVTDLRNVYITTDRKTINRMNAVEHHIGLDQPFESIGGTAGDLADLVDDAIRGRR</sequence>
<dbReference type="AlphaFoldDB" id="A0A0B0IE68"/>
<feature type="signal peptide" evidence="1">
    <location>
        <begin position="1"/>
        <end position="23"/>
    </location>
</feature>
<evidence type="ECO:0000313" key="3">
    <source>
        <dbReference type="Proteomes" id="UP000030832"/>
    </source>
</evidence>
<dbReference type="Pfam" id="PF09580">
    <property type="entry name" value="Spore_YhcN_YlaJ"/>
    <property type="match status" value="1"/>
</dbReference>
<keyword evidence="1" id="KW-0732">Signal</keyword>
<evidence type="ECO:0008006" key="4">
    <source>
        <dbReference type="Google" id="ProtNLM"/>
    </source>
</evidence>
<gene>
    <name evidence="2" type="ORF">LQ50_24295</name>
</gene>
<name>A0A0B0IE68_9BACI</name>
<evidence type="ECO:0000256" key="1">
    <source>
        <dbReference type="SAM" id="SignalP"/>
    </source>
</evidence>
<comment type="caution">
    <text evidence="2">The sequence shown here is derived from an EMBL/GenBank/DDBJ whole genome shotgun (WGS) entry which is preliminary data.</text>
</comment>
<reference evidence="2 3" key="1">
    <citation type="submission" date="2014-09" db="EMBL/GenBank/DDBJ databases">
        <title>Genome sequencing and annotation of Bacillus Okhensis strain Kh10-101T.</title>
        <authorList>
            <person name="Prakash J.S."/>
        </authorList>
    </citation>
    <scope>NUCLEOTIDE SEQUENCE [LARGE SCALE GENOMIC DNA]</scope>
    <source>
        <strain evidence="3">Kh10-101T</strain>
    </source>
</reference>
<evidence type="ECO:0000313" key="2">
    <source>
        <dbReference type="EMBL" id="KHF37956.1"/>
    </source>
</evidence>
<dbReference type="OrthoDB" id="2854343at2"/>
<dbReference type="InterPro" id="IPR019076">
    <property type="entry name" value="Spore_lipoprot_YhcN/YlaJ-like"/>
</dbReference>
<feature type="chain" id="PRO_5002075059" description="Sporulation protein" evidence="1">
    <location>
        <begin position="24"/>
        <end position="237"/>
    </location>
</feature>
<dbReference type="EMBL" id="JRJU01000059">
    <property type="protein sequence ID" value="KHF37956.1"/>
    <property type="molecule type" value="Genomic_DNA"/>
</dbReference>
<dbReference type="eggNOG" id="ENOG5030KTU">
    <property type="taxonomic scope" value="Bacteria"/>
</dbReference>
<keyword evidence="3" id="KW-1185">Reference proteome</keyword>